<dbReference type="InterPro" id="IPR007353">
    <property type="entry name" value="DUF421"/>
</dbReference>
<keyword evidence="3" id="KW-1003">Cell membrane</keyword>
<evidence type="ECO:0000259" key="8">
    <source>
        <dbReference type="Pfam" id="PF04239"/>
    </source>
</evidence>
<sequence>MDKATIKITDLKRIVFGEAPAEYMLEVFGRTIIIYFFLLLIIRLLGKRMSGQLTTIDLSITIMLGAIVAPPMQAPDRGILLGIFILFLVFLFHRDLSWWGVKNKKIEELTFGNMSILVKEGLLQLEEMSKTRVSRAQLYSLLRQKKIYNLGEVDRIYLEACGMFSIFKAAKPKAGLSLFPSADKGVHDYQHKVAENVYACQHCGATEEVKEKDTKCKNCGAQKWDSAVI</sequence>
<comment type="similarity">
    <text evidence="2">Belongs to the UPF0702 family.</text>
</comment>
<evidence type="ECO:0000256" key="2">
    <source>
        <dbReference type="ARBA" id="ARBA00006448"/>
    </source>
</evidence>
<evidence type="ECO:0000256" key="3">
    <source>
        <dbReference type="ARBA" id="ARBA00022475"/>
    </source>
</evidence>
<dbReference type="InterPro" id="IPR023090">
    <property type="entry name" value="UPF0702_alpha/beta_dom_sf"/>
</dbReference>
<accession>A0ABY4HX11</accession>
<feature type="transmembrane region" description="Helical" evidence="7">
    <location>
        <begin position="53"/>
        <end position="72"/>
    </location>
</feature>
<keyword evidence="10" id="KW-1185">Reference proteome</keyword>
<comment type="subcellular location">
    <subcellularLocation>
        <location evidence="1">Cell membrane</location>
        <topology evidence="1">Multi-pass membrane protein</topology>
    </subcellularLocation>
</comment>
<proteinExistence type="inferred from homology"/>
<feature type="transmembrane region" description="Helical" evidence="7">
    <location>
        <begin position="27"/>
        <end position="46"/>
    </location>
</feature>
<evidence type="ECO:0000313" key="10">
    <source>
        <dbReference type="Proteomes" id="UP000830198"/>
    </source>
</evidence>
<dbReference type="RefSeq" id="WP_247810739.1">
    <property type="nucleotide sequence ID" value="NZ_CP095855.1"/>
</dbReference>
<evidence type="ECO:0000256" key="7">
    <source>
        <dbReference type="SAM" id="Phobius"/>
    </source>
</evidence>
<keyword evidence="4 7" id="KW-0812">Transmembrane</keyword>
<dbReference type="Gene3D" id="3.30.240.20">
    <property type="entry name" value="bsu07140 like domains"/>
    <property type="match status" value="1"/>
</dbReference>
<name>A0ABY4HX11_CHIFI</name>
<gene>
    <name evidence="9" type="ORF">MYF79_25650</name>
</gene>
<feature type="domain" description="YetF C-terminal" evidence="8">
    <location>
        <begin position="102"/>
        <end position="174"/>
    </location>
</feature>
<dbReference type="Pfam" id="PF04239">
    <property type="entry name" value="DUF421"/>
    <property type="match status" value="1"/>
</dbReference>
<evidence type="ECO:0000256" key="1">
    <source>
        <dbReference type="ARBA" id="ARBA00004651"/>
    </source>
</evidence>
<dbReference type="PANTHER" id="PTHR34582:SF6">
    <property type="entry name" value="UPF0702 TRANSMEMBRANE PROTEIN YCAP"/>
    <property type="match status" value="1"/>
</dbReference>
<keyword evidence="5 7" id="KW-1133">Transmembrane helix</keyword>
<evidence type="ECO:0000313" key="9">
    <source>
        <dbReference type="EMBL" id="UPK68344.1"/>
    </source>
</evidence>
<evidence type="ECO:0000256" key="6">
    <source>
        <dbReference type="ARBA" id="ARBA00023136"/>
    </source>
</evidence>
<protein>
    <submittedName>
        <fullName evidence="9">DUF421 domain-containing protein</fullName>
    </submittedName>
</protein>
<evidence type="ECO:0000256" key="5">
    <source>
        <dbReference type="ARBA" id="ARBA00022989"/>
    </source>
</evidence>
<dbReference type="EMBL" id="CP095855">
    <property type="protein sequence ID" value="UPK68344.1"/>
    <property type="molecule type" value="Genomic_DNA"/>
</dbReference>
<keyword evidence="6 7" id="KW-0472">Membrane</keyword>
<reference evidence="9 10" key="1">
    <citation type="submission" date="2022-04" db="EMBL/GenBank/DDBJ databases">
        <title>The arsenic-methylating capacity of Chitinophaga filiformis YT5 during chitin decomposition.</title>
        <authorList>
            <person name="Chen G."/>
            <person name="Liang Y."/>
        </authorList>
    </citation>
    <scope>NUCLEOTIDE SEQUENCE [LARGE SCALE GENOMIC DNA]</scope>
    <source>
        <strain evidence="9 10">YT5</strain>
    </source>
</reference>
<organism evidence="9 10">
    <name type="scientific">Chitinophaga filiformis</name>
    <name type="common">Myxococcus filiformis</name>
    <name type="synonym">Flexibacter filiformis</name>
    <dbReference type="NCBI Taxonomy" id="104663"/>
    <lineage>
        <taxon>Bacteria</taxon>
        <taxon>Pseudomonadati</taxon>
        <taxon>Bacteroidota</taxon>
        <taxon>Chitinophagia</taxon>
        <taxon>Chitinophagales</taxon>
        <taxon>Chitinophagaceae</taxon>
        <taxon>Chitinophaga</taxon>
    </lineage>
</organism>
<evidence type="ECO:0000256" key="4">
    <source>
        <dbReference type="ARBA" id="ARBA00022692"/>
    </source>
</evidence>
<feature type="transmembrane region" description="Helical" evidence="7">
    <location>
        <begin position="78"/>
        <end position="96"/>
    </location>
</feature>
<dbReference type="PANTHER" id="PTHR34582">
    <property type="entry name" value="UPF0702 TRANSMEMBRANE PROTEIN YCAP"/>
    <property type="match status" value="1"/>
</dbReference>
<dbReference type="Proteomes" id="UP000830198">
    <property type="component" value="Chromosome"/>
</dbReference>